<feature type="domain" description="PB1-like" evidence="1">
    <location>
        <begin position="1"/>
        <end position="81"/>
    </location>
</feature>
<organism evidence="2 4">
    <name type="scientific">Nicotiana attenuata</name>
    <name type="common">Coyote tobacco</name>
    <dbReference type="NCBI Taxonomy" id="49451"/>
    <lineage>
        <taxon>Eukaryota</taxon>
        <taxon>Viridiplantae</taxon>
        <taxon>Streptophyta</taxon>
        <taxon>Embryophyta</taxon>
        <taxon>Tracheophyta</taxon>
        <taxon>Spermatophyta</taxon>
        <taxon>Magnoliopsida</taxon>
        <taxon>eudicotyledons</taxon>
        <taxon>Gunneridae</taxon>
        <taxon>Pentapetalae</taxon>
        <taxon>asterids</taxon>
        <taxon>lamiids</taxon>
        <taxon>Solanales</taxon>
        <taxon>Solanaceae</taxon>
        <taxon>Nicotianoideae</taxon>
        <taxon>Nicotianeae</taxon>
        <taxon>Nicotiana</taxon>
    </lineage>
</organism>
<gene>
    <name evidence="2" type="ORF">A4A49_54951</name>
    <name evidence="3" type="ORF">A4A49_61821</name>
</gene>
<dbReference type="Proteomes" id="UP000187609">
    <property type="component" value="Unassembled WGS sequence"/>
</dbReference>
<dbReference type="Gramene" id="OIT08787">
    <property type="protein sequence ID" value="OIT08787"/>
    <property type="gene ID" value="A4A49_61821"/>
</dbReference>
<dbReference type="Gramene" id="OIT06385">
    <property type="protein sequence ID" value="OIT06385"/>
    <property type="gene ID" value="A4A49_54951"/>
</dbReference>
<dbReference type="EMBL" id="MJEQ01037184">
    <property type="protein sequence ID" value="OIT06385.1"/>
    <property type="molecule type" value="Genomic_DNA"/>
</dbReference>
<proteinExistence type="predicted"/>
<dbReference type="Pfam" id="PF26130">
    <property type="entry name" value="PB1-like"/>
    <property type="match status" value="1"/>
</dbReference>
<keyword evidence="4" id="KW-1185">Reference proteome</keyword>
<dbReference type="EMBL" id="MJEQ01036274">
    <property type="protein sequence ID" value="OIT08787.1"/>
    <property type="molecule type" value="Genomic_DNA"/>
</dbReference>
<name>A0A1J6JHD6_NICAT</name>
<dbReference type="InterPro" id="IPR058594">
    <property type="entry name" value="PB1-like_dom_pln"/>
</dbReference>
<dbReference type="STRING" id="49451.A0A1J6JHD6"/>
<sequence length="128" mass="14639">MSEYVLFRFHHGGVFIEAPIAKYVSESEVNEFPIDKDHLSLFELEYYTRSMGYVSVRGFYVFNSRSEKFVLIENDEKLYNIGCQCKEGVLDLFVCQLIDDPLVEVVPIALICGPQVVENESRATLDGD</sequence>
<accession>A0A1J6JHD6</accession>
<reference evidence="2 4" key="1">
    <citation type="submission" date="2016-11" db="EMBL/GenBank/DDBJ databases">
        <title>The genome of Nicotiana attenuata.</title>
        <authorList>
            <person name="Xu S."/>
            <person name="Brockmoeller T."/>
            <person name="Gaquerel E."/>
            <person name="Navarro A."/>
            <person name="Kuhl H."/>
            <person name="Gase K."/>
            <person name="Ling Z."/>
            <person name="Zhou W."/>
            <person name="Kreitzer C."/>
            <person name="Stanke M."/>
            <person name="Tang H."/>
            <person name="Lyons E."/>
            <person name="Pandey P."/>
            <person name="Pandey S.P."/>
            <person name="Timmermann B."/>
            <person name="Baldwin I.T."/>
        </authorList>
    </citation>
    <scope>NUCLEOTIDE SEQUENCE [LARGE SCALE GENOMIC DNA]</scope>
    <source>
        <strain evidence="4">cv. UT</strain>
        <strain evidence="2">UT</strain>
        <tissue evidence="2">Leaves</tissue>
    </source>
</reference>
<comment type="caution">
    <text evidence="2">The sequence shown here is derived from an EMBL/GenBank/DDBJ whole genome shotgun (WGS) entry which is preliminary data.</text>
</comment>
<protein>
    <recommendedName>
        <fullName evidence="1">PB1-like domain-containing protein</fullName>
    </recommendedName>
</protein>
<dbReference type="AlphaFoldDB" id="A0A1J6JHD6"/>
<evidence type="ECO:0000313" key="3">
    <source>
        <dbReference type="EMBL" id="OIT08787.1"/>
    </source>
</evidence>
<evidence type="ECO:0000313" key="2">
    <source>
        <dbReference type="EMBL" id="OIT06385.1"/>
    </source>
</evidence>
<evidence type="ECO:0000313" key="4">
    <source>
        <dbReference type="Proteomes" id="UP000187609"/>
    </source>
</evidence>
<evidence type="ECO:0000259" key="1">
    <source>
        <dbReference type="Pfam" id="PF26130"/>
    </source>
</evidence>